<sequence length="177" mass="20140">MMSEAGTEFWRGLKPIADALKPDAQPEVFHQLAPIDDERYYVPLSPTVGSRPLWISPRDNRWADILWARSAGLVNRHYHPHEVFAYTISGRWGYLEQEWTATAGSFVFETPGEGHTLVAYESDEPMRCFFVVKGPLIWLDENGDSCGHFDVHDYLALCRKHYAETGVGADVIDTLIR</sequence>
<organism evidence="2 3">
    <name type="scientific">Pseudonocardia cypriaca</name>
    <dbReference type="NCBI Taxonomy" id="882449"/>
    <lineage>
        <taxon>Bacteria</taxon>
        <taxon>Bacillati</taxon>
        <taxon>Actinomycetota</taxon>
        <taxon>Actinomycetes</taxon>
        <taxon>Pseudonocardiales</taxon>
        <taxon>Pseudonocardiaceae</taxon>
        <taxon>Pseudonocardia</taxon>
    </lineage>
</organism>
<dbReference type="CDD" id="cd20302">
    <property type="entry name" value="cupin_DAD"/>
    <property type="match status" value="1"/>
</dbReference>
<keyword evidence="2" id="KW-0560">Oxidoreductase</keyword>
<evidence type="ECO:0000313" key="3">
    <source>
        <dbReference type="Proteomes" id="UP000319818"/>
    </source>
</evidence>
<reference evidence="2 3" key="1">
    <citation type="submission" date="2019-06" db="EMBL/GenBank/DDBJ databases">
        <title>Sequencing the genomes of 1000 actinobacteria strains.</title>
        <authorList>
            <person name="Klenk H.-P."/>
        </authorList>
    </citation>
    <scope>NUCLEOTIDE SEQUENCE [LARGE SCALE GENOMIC DNA]</scope>
    <source>
        <strain evidence="2 3">DSM 45511</strain>
    </source>
</reference>
<accession>A0A543GBU5</accession>
<dbReference type="Proteomes" id="UP000319818">
    <property type="component" value="Unassembled WGS sequence"/>
</dbReference>
<dbReference type="InterPro" id="IPR014710">
    <property type="entry name" value="RmlC-like_jellyroll"/>
</dbReference>
<dbReference type="Pfam" id="PF12973">
    <property type="entry name" value="Cupin_7"/>
    <property type="match status" value="1"/>
</dbReference>
<proteinExistence type="predicted"/>
<dbReference type="InterPro" id="IPR025979">
    <property type="entry name" value="ChrR-like_cupin_dom"/>
</dbReference>
<dbReference type="Gene3D" id="2.60.120.10">
    <property type="entry name" value="Jelly Rolls"/>
    <property type="match status" value="1"/>
</dbReference>
<dbReference type="RefSeq" id="WP_142097303.1">
    <property type="nucleotide sequence ID" value="NZ_VFPH01000001.1"/>
</dbReference>
<protein>
    <submittedName>
        <fullName evidence="2">2,4'-dihydroxyacetophenone dioxygenase</fullName>
    </submittedName>
</protein>
<keyword evidence="2" id="KW-0223">Dioxygenase</keyword>
<name>A0A543GBU5_9PSEU</name>
<evidence type="ECO:0000259" key="1">
    <source>
        <dbReference type="Pfam" id="PF12973"/>
    </source>
</evidence>
<dbReference type="EMBL" id="VFPH01000001">
    <property type="protein sequence ID" value="TQM43570.1"/>
    <property type="molecule type" value="Genomic_DNA"/>
</dbReference>
<dbReference type="SUPFAM" id="SSF51182">
    <property type="entry name" value="RmlC-like cupins"/>
    <property type="match status" value="1"/>
</dbReference>
<dbReference type="OrthoDB" id="564955at2"/>
<dbReference type="AlphaFoldDB" id="A0A543GBU5"/>
<feature type="domain" description="ChrR-like cupin" evidence="1">
    <location>
        <begin position="38"/>
        <end position="136"/>
    </location>
</feature>
<gene>
    <name evidence="2" type="ORF">FB388_0917</name>
</gene>
<dbReference type="InterPro" id="IPR011051">
    <property type="entry name" value="RmlC_Cupin_sf"/>
</dbReference>
<dbReference type="GO" id="GO:0051213">
    <property type="term" value="F:dioxygenase activity"/>
    <property type="evidence" value="ECO:0007669"/>
    <property type="project" value="UniProtKB-KW"/>
</dbReference>
<keyword evidence="3" id="KW-1185">Reference proteome</keyword>
<evidence type="ECO:0000313" key="2">
    <source>
        <dbReference type="EMBL" id="TQM43570.1"/>
    </source>
</evidence>
<comment type="caution">
    <text evidence="2">The sequence shown here is derived from an EMBL/GenBank/DDBJ whole genome shotgun (WGS) entry which is preliminary data.</text>
</comment>